<evidence type="ECO:0000313" key="10">
    <source>
        <dbReference type="EMBL" id="VFT92606.1"/>
    </source>
</evidence>
<dbReference type="CDD" id="cd00590">
    <property type="entry name" value="RRM_SF"/>
    <property type="match status" value="1"/>
</dbReference>
<dbReference type="InterPro" id="IPR036867">
    <property type="entry name" value="R3H_dom_sf"/>
</dbReference>
<dbReference type="Gene3D" id="3.30.70.330">
    <property type="match status" value="1"/>
</dbReference>
<reference evidence="9" key="2">
    <citation type="submission" date="2019-06" db="EMBL/GenBank/DDBJ databases">
        <title>Genomics analysis of Aphanomyces spp. identifies a new class of oomycete effector associated with host adaptation.</title>
        <authorList>
            <person name="Gaulin E."/>
        </authorList>
    </citation>
    <scope>NUCLEOTIDE SEQUENCE</scope>
    <source>
        <strain evidence="9">CBS 578.67</strain>
    </source>
</reference>
<feature type="compositionally biased region" description="Acidic residues" evidence="4">
    <location>
        <begin position="496"/>
        <end position="505"/>
    </location>
</feature>
<evidence type="ECO:0000313" key="11">
    <source>
        <dbReference type="Proteomes" id="UP000332933"/>
    </source>
</evidence>
<dbReference type="InterPro" id="IPR000571">
    <property type="entry name" value="Znf_CCCH"/>
</dbReference>
<dbReference type="SUPFAM" id="SSF82708">
    <property type="entry name" value="R3H domain"/>
    <property type="match status" value="1"/>
</dbReference>
<feature type="domain" description="B box-type" evidence="7">
    <location>
        <begin position="338"/>
        <end position="384"/>
    </location>
</feature>
<organism evidence="10 11">
    <name type="scientific">Aphanomyces stellatus</name>
    <dbReference type="NCBI Taxonomy" id="120398"/>
    <lineage>
        <taxon>Eukaryota</taxon>
        <taxon>Sar</taxon>
        <taxon>Stramenopiles</taxon>
        <taxon>Oomycota</taxon>
        <taxon>Saprolegniomycetes</taxon>
        <taxon>Saprolegniales</taxon>
        <taxon>Verrucalvaceae</taxon>
        <taxon>Aphanomyces</taxon>
    </lineage>
</organism>
<keyword evidence="2" id="KW-0694">RNA-binding</keyword>
<dbReference type="PROSITE" id="PS51061">
    <property type="entry name" value="R3H"/>
    <property type="match status" value="1"/>
</dbReference>
<evidence type="ECO:0000259" key="6">
    <source>
        <dbReference type="PROSITE" id="PS50103"/>
    </source>
</evidence>
<feature type="zinc finger region" description="C3H1-type" evidence="3">
    <location>
        <begin position="196"/>
        <end position="226"/>
    </location>
</feature>
<feature type="zinc finger region" description="C3H1-type" evidence="3">
    <location>
        <begin position="86"/>
        <end position="113"/>
    </location>
</feature>
<keyword evidence="1" id="KW-0863">Zinc-finger</keyword>
<dbReference type="PROSITE" id="PS50102">
    <property type="entry name" value="RRM"/>
    <property type="match status" value="1"/>
</dbReference>
<keyword evidence="3" id="KW-0479">Metal-binding</keyword>
<feature type="domain" description="B box-type" evidence="7">
    <location>
        <begin position="291"/>
        <end position="337"/>
    </location>
</feature>
<dbReference type="SMART" id="SM00336">
    <property type="entry name" value="BBOX"/>
    <property type="match status" value="2"/>
</dbReference>
<dbReference type="OrthoDB" id="411372at2759"/>
<feature type="compositionally biased region" description="Acidic residues" evidence="4">
    <location>
        <begin position="422"/>
        <end position="434"/>
    </location>
</feature>
<feature type="domain" description="C3H1-type" evidence="6">
    <location>
        <begin position="86"/>
        <end position="113"/>
    </location>
</feature>
<feature type="domain" description="C3H1-type" evidence="6">
    <location>
        <begin position="196"/>
        <end position="226"/>
    </location>
</feature>
<evidence type="ECO:0000256" key="4">
    <source>
        <dbReference type="SAM" id="MobiDB-lite"/>
    </source>
</evidence>
<dbReference type="InterPro" id="IPR001374">
    <property type="entry name" value="R3H_dom"/>
</dbReference>
<accession>A0A485L3Y9</accession>
<feature type="compositionally biased region" description="Low complexity" evidence="4">
    <location>
        <begin position="585"/>
        <end position="595"/>
    </location>
</feature>
<feature type="compositionally biased region" description="Low complexity" evidence="4">
    <location>
        <begin position="470"/>
        <end position="492"/>
    </location>
</feature>
<feature type="compositionally biased region" description="Low complexity" evidence="4">
    <location>
        <begin position="510"/>
        <end position="532"/>
    </location>
</feature>
<evidence type="ECO:0000313" key="9">
    <source>
        <dbReference type="EMBL" id="KAF0693224.1"/>
    </source>
</evidence>
<dbReference type="InterPro" id="IPR000504">
    <property type="entry name" value="RRM_dom"/>
</dbReference>
<feature type="domain" description="R3H" evidence="8">
    <location>
        <begin position="592"/>
        <end position="656"/>
    </location>
</feature>
<protein>
    <submittedName>
        <fullName evidence="10">Aste57867_15818 protein</fullName>
    </submittedName>
</protein>
<feature type="zinc finger region" description="C3H1-type" evidence="3">
    <location>
        <begin position="114"/>
        <end position="137"/>
    </location>
</feature>
<feature type="region of interest" description="Disordered" evidence="4">
    <location>
        <begin position="419"/>
        <end position="596"/>
    </location>
</feature>
<dbReference type="CDD" id="cd02325">
    <property type="entry name" value="R3H"/>
    <property type="match status" value="1"/>
</dbReference>
<dbReference type="InterPro" id="IPR035979">
    <property type="entry name" value="RBD_domain_sf"/>
</dbReference>
<evidence type="ECO:0000256" key="1">
    <source>
        <dbReference type="PROSITE-ProRule" id="PRU00024"/>
    </source>
</evidence>
<dbReference type="EMBL" id="CAADRA010005776">
    <property type="protein sequence ID" value="VFT92606.1"/>
    <property type="molecule type" value="Genomic_DNA"/>
</dbReference>
<dbReference type="Gene3D" id="4.10.1000.10">
    <property type="entry name" value="Zinc finger, CCCH-type"/>
    <property type="match status" value="2"/>
</dbReference>
<feature type="domain" description="C3H1-type" evidence="6">
    <location>
        <begin position="169"/>
        <end position="192"/>
    </location>
</feature>
<dbReference type="Pfam" id="PF00076">
    <property type="entry name" value="RRM_1"/>
    <property type="match status" value="1"/>
</dbReference>
<reference evidence="10 11" key="1">
    <citation type="submission" date="2019-03" db="EMBL/GenBank/DDBJ databases">
        <authorList>
            <person name="Gaulin E."/>
            <person name="Dumas B."/>
        </authorList>
    </citation>
    <scope>NUCLEOTIDE SEQUENCE [LARGE SCALE GENOMIC DNA]</scope>
    <source>
        <strain evidence="10">CBS 568.67</strain>
    </source>
</reference>
<dbReference type="SMART" id="SM00356">
    <property type="entry name" value="ZnF_C3H1"/>
    <property type="match status" value="5"/>
</dbReference>
<dbReference type="CDD" id="cd19757">
    <property type="entry name" value="Bbox1"/>
    <property type="match status" value="1"/>
</dbReference>
<dbReference type="PANTHER" id="PTHR31832:SF63">
    <property type="entry name" value="B-BOX ZINC FINGER PROTEIN 23"/>
    <property type="match status" value="1"/>
</dbReference>
<dbReference type="InterPro" id="IPR051979">
    <property type="entry name" value="B-box_zinc_finger"/>
</dbReference>
<feature type="zinc finger region" description="C3H1-type" evidence="3">
    <location>
        <begin position="231"/>
        <end position="259"/>
    </location>
</feature>
<feature type="domain" description="C3H1-type" evidence="6">
    <location>
        <begin position="114"/>
        <end position="137"/>
    </location>
</feature>
<evidence type="ECO:0000256" key="2">
    <source>
        <dbReference type="PROSITE-ProRule" id="PRU00176"/>
    </source>
</evidence>
<dbReference type="GO" id="GO:0003723">
    <property type="term" value="F:RNA binding"/>
    <property type="evidence" value="ECO:0007669"/>
    <property type="project" value="UniProtKB-UniRule"/>
</dbReference>
<dbReference type="InterPro" id="IPR000315">
    <property type="entry name" value="Znf_B-box"/>
</dbReference>
<name>A0A485L3Y9_9STRA</name>
<gene>
    <name evidence="10" type="primary">Aste57867_15818</name>
    <name evidence="9" type="ORF">As57867_015762</name>
    <name evidence="10" type="ORF">ASTE57867_15818</name>
</gene>
<keyword evidence="3" id="KW-0862">Zinc</keyword>
<dbReference type="Pfam" id="PF01424">
    <property type="entry name" value="R3H"/>
    <property type="match status" value="1"/>
</dbReference>
<evidence type="ECO:0000259" key="7">
    <source>
        <dbReference type="PROSITE" id="PS50119"/>
    </source>
</evidence>
<keyword evidence="11" id="KW-1185">Reference proteome</keyword>
<dbReference type="Gene3D" id="3.30.1370.50">
    <property type="entry name" value="R3H-like domain"/>
    <property type="match status" value="1"/>
</dbReference>
<dbReference type="AlphaFoldDB" id="A0A485L3Y9"/>
<dbReference type="PANTHER" id="PTHR31832">
    <property type="entry name" value="B-BOX ZINC FINGER PROTEIN 22"/>
    <property type="match status" value="1"/>
</dbReference>
<feature type="domain" description="RRM" evidence="5">
    <location>
        <begin position="4"/>
        <end position="74"/>
    </location>
</feature>
<dbReference type="PROSITE" id="PS50103">
    <property type="entry name" value="ZF_C3H1"/>
    <property type="match status" value="5"/>
</dbReference>
<feature type="compositionally biased region" description="Low complexity" evidence="4">
    <location>
        <begin position="543"/>
        <end position="559"/>
    </location>
</feature>
<dbReference type="PROSITE" id="PS50119">
    <property type="entry name" value="ZF_BBOX"/>
    <property type="match status" value="2"/>
</dbReference>
<dbReference type="Proteomes" id="UP000332933">
    <property type="component" value="Unassembled WGS sequence"/>
</dbReference>
<proteinExistence type="predicted"/>
<evidence type="ECO:0000259" key="8">
    <source>
        <dbReference type="PROSITE" id="PS51061"/>
    </source>
</evidence>
<dbReference type="SUPFAM" id="SSF54928">
    <property type="entry name" value="RNA-binding domain, RBD"/>
    <property type="match status" value="1"/>
</dbReference>
<dbReference type="SMART" id="SM00393">
    <property type="entry name" value="R3H"/>
    <property type="match status" value="1"/>
</dbReference>
<feature type="zinc finger region" description="C3H1-type" evidence="3">
    <location>
        <begin position="169"/>
        <end position="192"/>
    </location>
</feature>
<dbReference type="GO" id="GO:0008270">
    <property type="term" value="F:zinc ion binding"/>
    <property type="evidence" value="ECO:0007669"/>
    <property type="project" value="UniProtKB-KW"/>
</dbReference>
<dbReference type="InterPro" id="IPR012677">
    <property type="entry name" value="Nucleotide-bd_a/b_plait_sf"/>
</dbReference>
<evidence type="ECO:0000256" key="3">
    <source>
        <dbReference type="PROSITE-ProRule" id="PRU00723"/>
    </source>
</evidence>
<dbReference type="SMART" id="SM00360">
    <property type="entry name" value="RRM"/>
    <property type="match status" value="1"/>
</dbReference>
<evidence type="ECO:0000259" key="5">
    <source>
        <dbReference type="PROSITE" id="PS50102"/>
    </source>
</evidence>
<sequence length="671" mass="70662">MEGRTVKVTNLSEDFGKESLRPLFKKFGKINLITVADGAAVIEFQKTVSARTSIASMNNAVLGGKRVFVSLTDDPAALVQRQGKPKEKRSFCMAFLQNKCKSGDACELRHIRPICMTVKAGGVCPEGDACVFSHDVTADPKAAMPKATKTAPATATAPATREGGAPLLLCKWVEAGRACTFGAKCTYSHDPATAVKTSSILCKNTFNGMTCLKERKGQCPYSHDPATGTAPKSTKPCAAIVAGKKCHRGAKCLFNHDVVGDVGKRKDAPESAAVAAPAKKAKTVVAPPAADTADACAECGKATAAVTCAQCDAALCLGCDATLHASRIMSKHTRMAVAVDARCAECRADKATVHCTKCELDFCNKCSWAIHEFKVFRTHRREALKATKTPVVAATVESTPTKPVVKKAAATAVVVVQPQTELSDDSSSDDEDEEKVVTKAIVTPTKKPTAAPQLELSDTSESSDDDMDDVPAVIAKPAAAPAVKTVAKATPKMELSDDESDDSNDVVDTKPVVAAAAPKRAAVPQTELSDTSESSDDDDDVKPAVVKPTAVATKRAAVPQTELSSDSSDDDDATPAAPPAKKPKTMMATPTSTSSHSLVKKIEAYAASESTDMLHLSPSLNGYERLLAHDCAERLGLLHESVGEGLDRHITVAKGGKDGKKKSWTKSRKQT</sequence>
<dbReference type="EMBL" id="VJMH01005755">
    <property type="protein sequence ID" value="KAF0693224.1"/>
    <property type="molecule type" value="Genomic_DNA"/>
</dbReference>
<feature type="domain" description="C3H1-type" evidence="6">
    <location>
        <begin position="231"/>
        <end position="259"/>
    </location>
</feature>